<evidence type="ECO:0000256" key="1">
    <source>
        <dbReference type="ARBA" id="ARBA00004651"/>
    </source>
</evidence>
<evidence type="ECO:0000256" key="4">
    <source>
        <dbReference type="ARBA" id="ARBA00022475"/>
    </source>
</evidence>
<name>A0AAU7XBP8_9HYPH</name>
<evidence type="ECO:0000256" key="7">
    <source>
        <dbReference type="ARBA" id="ARBA00023136"/>
    </source>
</evidence>
<feature type="transmembrane region" description="Helical" evidence="8">
    <location>
        <begin position="67"/>
        <end position="86"/>
    </location>
</feature>
<organism evidence="9">
    <name type="scientific">Methyloraptor flagellatus</name>
    <dbReference type="NCBI Taxonomy" id="3162530"/>
    <lineage>
        <taxon>Bacteria</taxon>
        <taxon>Pseudomonadati</taxon>
        <taxon>Pseudomonadota</taxon>
        <taxon>Alphaproteobacteria</taxon>
        <taxon>Hyphomicrobiales</taxon>
        <taxon>Ancalomicrobiaceae</taxon>
        <taxon>Methyloraptor</taxon>
    </lineage>
</organism>
<evidence type="ECO:0000256" key="2">
    <source>
        <dbReference type="ARBA" id="ARBA00010145"/>
    </source>
</evidence>
<evidence type="ECO:0000256" key="3">
    <source>
        <dbReference type="ARBA" id="ARBA00022448"/>
    </source>
</evidence>
<feature type="transmembrane region" description="Helical" evidence="8">
    <location>
        <begin position="124"/>
        <end position="146"/>
    </location>
</feature>
<feature type="transmembrane region" description="Helical" evidence="8">
    <location>
        <begin position="293"/>
        <end position="316"/>
    </location>
</feature>
<evidence type="ECO:0000256" key="5">
    <source>
        <dbReference type="ARBA" id="ARBA00022692"/>
    </source>
</evidence>
<dbReference type="GO" id="GO:0055085">
    <property type="term" value="P:transmembrane transport"/>
    <property type="evidence" value="ECO:0007669"/>
    <property type="project" value="InterPro"/>
</dbReference>
<dbReference type="KEGG" id="mflg:ABS361_20695"/>
<comment type="similarity">
    <text evidence="2">Belongs to the auxin efflux carrier (TC 2.A.69) family.</text>
</comment>
<dbReference type="RefSeq" id="WP_407049495.1">
    <property type="nucleotide sequence ID" value="NZ_CP158568.1"/>
</dbReference>
<keyword evidence="4" id="KW-1003">Cell membrane</keyword>
<feature type="transmembrane region" description="Helical" evidence="8">
    <location>
        <begin position="36"/>
        <end position="55"/>
    </location>
</feature>
<evidence type="ECO:0000256" key="8">
    <source>
        <dbReference type="SAM" id="Phobius"/>
    </source>
</evidence>
<keyword evidence="7 8" id="KW-0472">Membrane</keyword>
<keyword evidence="3" id="KW-0813">Transport</keyword>
<keyword evidence="5 8" id="KW-0812">Transmembrane</keyword>
<accession>A0AAU7XBP8</accession>
<gene>
    <name evidence="9" type="ORF">ABS361_20695</name>
</gene>
<evidence type="ECO:0000256" key="6">
    <source>
        <dbReference type="ARBA" id="ARBA00022989"/>
    </source>
</evidence>
<dbReference type="Gene3D" id="1.20.1530.20">
    <property type="match status" value="1"/>
</dbReference>
<dbReference type="AlphaFoldDB" id="A0AAU7XBP8"/>
<dbReference type="InterPro" id="IPR004776">
    <property type="entry name" value="Mem_transp_PIN-like"/>
</dbReference>
<evidence type="ECO:0000313" key="9">
    <source>
        <dbReference type="EMBL" id="XBY44402.1"/>
    </source>
</evidence>
<dbReference type="EMBL" id="CP158568">
    <property type="protein sequence ID" value="XBY44402.1"/>
    <property type="molecule type" value="Genomic_DNA"/>
</dbReference>
<dbReference type="InterPro" id="IPR038770">
    <property type="entry name" value="Na+/solute_symporter_sf"/>
</dbReference>
<comment type="subcellular location">
    <subcellularLocation>
        <location evidence="1">Cell membrane</location>
        <topology evidence="1">Multi-pass membrane protein</topology>
    </subcellularLocation>
</comment>
<reference evidence="9" key="1">
    <citation type="submission" date="2024-06" db="EMBL/GenBank/DDBJ databases">
        <title>Methylostella associata gen. nov., sp. nov., a novel Ancalomicrobiaceae-affiliated facultatively methylotrophic bacteria that feed on methanotrophs of the genus Methylococcus.</title>
        <authorList>
            <person name="Saltykova V."/>
            <person name="Danilova O.V."/>
            <person name="Oshkin I.Y."/>
            <person name="Belova S.E."/>
            <person name="Pimenov N.V."/>
            <person name="Dedysh S.N."/>
        </authorList>
    </citation>
    <scope>NUCLEOTIDE SEQUENCE</scope>
    <source>
        <strain evidence="9">S20</strain>
    </source>
</reference>
<feature type="transmembrane region" description="Helical" evidence="8">
    <location>
        <begin position="6"/>
        <end position="24"/>
    </location>
</feature>
<feature type="transmembrane region" description="Helical" evidence="8">
    <location>
        <begin position="232"/>
        <end position="252"/>
    </location>
</feature>
<proteinExistence type="inferred from homology"/>
<feature type="transmembrane region" description="Helical" evidence="8">
    <location>
        <begin position="264"/>
        <end position="286"/>
    </location>
</feature>
<feature type="transmembrane region" description="Helical" evidence="8">
    <location>
        <begin position="204"/>
        <end position="225"/>
    </location>
</feature>
<protein>
    <submittedName>
        <fullName evidence="9">AEC family transporter</fullName>
    </submittedName>
</protein>
<sequence length="319" mass="33313">MPIATVAEIVLPVFGLILLGWVAGRLRWFGEGVGEALGEFVFQLPIPVLMFRTIGTAHLPEGSPIPLWLSYFAGAGLVWALAQMMTTRLAGRSHGEGVIAGLSASFSNLLVIGVPLLTTAYGEAGVVVLFVIVSIHLPIMMTAGTLMTEHAVRRDAGDATPLSIGRLLGRIVKNLATSPIVIAVFAGGLWRISGLEFGPVAKGMIDGLAASATPLALVSMGMGLARYSLRGALPLALMSSTLKLAVMPLAVWVLTAKVAHLPELWVNVATISAAAPSGANSYLFAVRFRVGHALASSAIALSTLMAVVTITLWLAILPH</sequence>
<feature type="transmembrane region" description="Helical" evidence="8">
    <location>
        <begin position="171"/>
        <end position="192"/>
    </location>
</feature>
<dbReference type="Pfam" id="PF03547">
    <property type="entry name" value="Mem_trans"/>
    <property type="match status" value="1"/>
</dbReference>
<keyword evidence="6 8" id="KW-1133">Transmembrane helix</keyword>
<dbReference type="PANTHER" id="PTHR36838">
    <property type="entry name" value="AUXIN EFFLUX CARRIER FAMILY PROTEIN"/>
    <property type="match status" value="1"/>
</dbReference>
<dbReference type="GO" id="GO:0005886">
    <property type="term" value="C:plasma membrane"/>
    <property type="evidence" value="ECO:0007669"/>
    <property type="project" value="UniProtKB-SubCell"/>
</dbReference>
<feature type="transmembrane region" description="Helical" evidence="8">
    <location>
        <begin position="98"/>
        <end position="118"/>
    </location>
</feature>
<dbReference type="PANTHER" id="PTHR36838:SF3">
    <property type="entry name" value="TRANSPORTER AUXIN EFFLUX CARRIER EC FAMILY"/>
    <property type="match status" value="1"/>
</dbReference>